<dbReference type="OMA" id="FEWQNVL"/>
<keyword evidence="4" id="KW-1185">Reference proteome</keyword>
<evidence type="ECO:0000259" key="2">
    <source>
        <dbReference type="Pfam" id="PF07460"/>
    </source>
</evidence>
<feature type="region of interest" description="Disordered" evidence="1">
    <location>
        <begin position="353"/>
        <end position="372"/>
    </location>
</feature>
<dbReference type="InterPro" id="IPR003611">
    <property type="entry name" value="NUMOD3"/>
</dbReference>
<dbReference type="PANTHER" id="PTHR34199:SF2">
    <property type="entry name" value="NUMOD3 MOTIF FAMILY PROTEIN, EXPRESSED"/>
    <property type="match status" value="1"/>
</dbReference>
<accession>A0A8T2RKC6</accession>
<reference evidence="3" key="1">
    <citation type="submission" date="2021-08" db="EMBL/GenBank/DDBJ databases">
        <title>WGS assembly of Ceratopteris richardii.</title>
        <authorList>
            <person name="Marchant D.B."/>
            <person name="Chen G."/>
            <person name="Jenkins J."/>
            <person name="Shu S."/>
            <person name="Leebens-Mack J."/>
            <person name="Grimwood J."/>
            <person name="Schmutz J."/>
            <person name="Soltis P."/>
            <person name="Soltis D."/>
            <person name="Chen Z.-H."/>
        </authorList>
    </citation>
    <scope>NUCLEOTIDE SEQUENCE</scope>
    <source>
        <strain evidence="3">Whitten #5841</strain>
        <tissue evidence="3">Leaf</tissue>
    </source>
</reference>
<feature type="domain" description="Nuclease associated modular" evidence="2">
    <location>
        <begin position="165"/>
        <end position="192"/>
    </location>
</feature>
<dbReference type="OrthoDB" id="1932555at2759"/>
<dbReference type="Proteomes" id="UP000825935">
    <property type="component" value="Chromosome 26"/>
</dbReference>
<proteinExistence type="predicted"/>
<dbReference type="EMBL" id="CM035431">
    <property type="protein sequence ID" value="KAH7296048.1"/>
    <property type="molecule type" value="Genomic_DNA"/>
</dbReference>
<gene>
    <name evidence="3" type="ORF">KP509_26G006800</name>
</gene>
<comment type="caution">
    <text evidence="3">The sequence shown here is derived from an EMBL/GenBank/DDBJ whole genome shotgun (WGS) entry which is preliminary data.</text>
</comment>
<dbReference type="Pfam" id="PF07460">
    <property type="entry name" value="NUMOD3"/>
    <property type="match status" value="1"/>
</dbReference>
<dbReference type="GO" id="GO:0003677">
    <property type="term" value="F:DNA binding"/>
    <property type="evidence" value="ECO:0007669"/>
    <property type="project" value="InterPro"/>
</dbReference>
<protein>
    <recommendedName>
        <fullName evidence="2">Nuclease associated modular domain-containing protein</fullName>
    </recommendedName>
</protein>
<name>A0A8T2RKC6_CERRI</name>
<evidence type="ECO:0000313" key="4">
    <source>
        <dbReference type="Proteomes" id="UP000825935"/>
    </source>
</evidence>
<evidence type="ECO:0000256" key="1">
    <source>
        <dbReference type="SAM" id="MobiDB-lite"/>
    </source>
</evidence>
<evidence type="ECO:0000313" key="3">
    <source>
        <dbReference type="EMBL" id="KAH7296048.1"/>
    </source>
</evidence>
<organism evidence="3 4">
    <name type="scientific">Ceratopteris richardii</name>
    <name type="common">Triangle waterfern</name>
    <dbReference type="NCBI Taxonomy" id="49495"/>
    <lineage>
        <taxon>Eukaryota</taxon>
        <taxon>Viridiplantae</taxon>
        <taxon>Streptophyta</taxon>
        <taxon>Embryophyta</taxon>
        <taxon>Tracheophyta</taxon>
        <taxon>Polypodiopsida</taxon>
        <taxon>Polypodiidae</taxon>
        <taxon>Polypodiales</taxon>
        <taxon>Pteridineae</taxon>
        <taxon>Pteridaceae</taxon>
        <taxon>Parkerioideae</taxon>
        <taxon>Ceratopteris</taxon>
    </lineage>
</organism>
<sequence>MSAANIEMKCFSAAQRPCSFPVFKARAAILQLCDRRARVSRPTVCLSAVVLRTREPLESASRPIPQIVGGKDDEFRKGDIGEDAQNSAIKSNYSVGVDHETSDKVSNGGVIEDDHSNDGNGSIIQNDKCEPINNCNHHLGSTSAMSSNVNSEASTVIDEHERLRRERIGRANKGKVPWNKGKHHKPETIARLRERNKIVMADPKMRERLRQFSHPQSQETREKIRTFMKSRMEFERRQLTIVQEWKDSVASLARRGILGDDELQWDSYQKLKKELHREYYSSKRQKKKAAAPKSLQMEHRLRISEAIRAKWTDPDYRGRVVERMQATKSEGQRTLSSRLHDDQEFDLILNSLTRDSPELPPSEPKLGSYNDPLSSEKLKRIRMLRSQNIVKKEPDLETKSADSHFSNFKVADSVSYVDKRGKPAVFDDSRSQSTIYSSTQVTDTEELEQAQFEARERARILLAEAEQAAIIAAQAIDAAGTHGESLNDSLLEAWALLDEANRSISKLKMTTMSTN</sequence>
<dbReference type="AlphaFoldDB" id="A0A8T2RKC6"/>
<dbReference type="PANTHER" id="PTHR34199">
    <property type="entry name" value="NUMOD3 MOTIF FAMILY PROTEIN, EXPRESSED"/>
    <property type="match status" value="1"/>
</dbReference>